<protein>
    <recommendedName>
        <fullName evidence="2">Poly(3-hydroxyalkanoate) polymerase subunit PhaC</fullName>
    </recommendedName>
    <alternativeName>
        <fullName evidence="6">PHB synthase subunit PhaC</fullName>
    </alternativeName>
</protein>
<dbReference type="GO" id="GO:0042619">
    <property type="term" value="P:poly-hydroxybutyrate biosynthetic process"/>
    <property type="evidence" value="ECO:0007669"/>
    <property type="project" value="UniProtKB-KW"/>
</dbReference>
<dbReference type="HOGENOM" id="CLU_035017_0_0_9"/>
<dbReference type="PANTHER" id="PTHR36837">
    <property type="entry name" value="POLY(3-HYDROXYALKANOATE) POLYMERASE SUBUNIT PHAC"/>
    <property type="match status" value="1"/>
</dbReference>
<dbReference type="InterPro" id="IPR029058">
    <property type="entry name" value="AB_hydrolase_fold"/>
</dbReference>
<evidence type="ECO:0000256" key="5">
    <source>
        <dbReference type="ARBA" id="ARBA00023315"/>
    </source>
</evidence>
<dbReference type="eggNOG" id="COG3243">
    <property type="taxonomic scope" value="Bacteria"/>
</dbReference>
<name>R4KJX6_9FIRM</name>
<sequence>MSSYFSNPSEQMAKQFQQGWEKATETTQKWFEIIKSTPSPQVGLTPKDIIWRKNKAQLYHYQTTTPKIHRIPILIIYALINKPYILDIAPETSLVKYLVDNGFDVFMIDWGTPDLEDQDLSFNELVLDYIPKAVAKIVQTSCSNEITILGYCMGGTIASMYTALHPQPRIKNMLFIATPIDFEEAGLSSVYIKQEEYNVDKIVDTFGIVPKSFINTSVFMLNPVNNYWGTYSRLWKMLHDDLSPHSWMLLNKWINDPLPFAGEAYRQWLGLYKTNKLVKKEFELRGRIVDLANINSSILILGGTSDHIVLPEQARALLDHVSSQDKTYLEFPVGHGGLVFGSQAVKKVYPAIKEWLEKRSGGDIA</sequence>
<evidence type="ECO:0000313" key="9">
    <source>
        <dbReference type="Proteomes" id="UP000013520"/>
    </source>
</evidence>
<dbReference type="UniPathway" id="UPA00917"/>
<dbReference type="Gene3D" id="3.40.50.1820">
    <property type="entry name" value="alpha/beta hydrolase"/>
    <property type="match status" value="1"/>
</dbReference>
<evidence type="ECO:0000256" key="6">
    <source>
        <dbReference type="ARBA" id="ARBA00033356"/>
    </source>
</evidence>
<dbReference type="AlphaFoldDB" id="R4KJX6"/>
<dbReference type="InterPro" id="IPR000073">
    <property type="entry name" value="AB_hydrolase_1"/>
</dbReference>
<keyword evidence="5" id="KW-0012">Acyltransferase</keyword>
<evidence type="ECO:0000313" key="8">
    <source>
        <dbReference type="EMBL" id="AGL02934.1"/>
    </source>
</evidence>
<dbReference type="NCBIfam" id="TIGR01836">
    <property type="entry name" value="PHA_synth_III_C"/>
    <property type="match status" value="1"/>
</dbReference>
<proteinExistence type="predicted"/>
<evidence type="ECO:0000256" key="4">
    <source>
        <dbReference type="ARBA" id="ARBA00022752"/>
    </source>
</evidence>
<dbReference type="InterPro" id="IPR051321">
    <property type="entry name" value="PHA/PHB_synthase"/>
</dbReference>
<reference evidence="8 9" key="1">
    <citation type="submission" date="2012-01" db="EMBL/GenBank/DDBJ databases">
        <title>Complete sequence of Desulfotomaculum gibsoniae DSM 7213.</title>
        <authorList>
            <consortium name="US DOE Joint Genome Institute"/>
            <person name="Lucas S."/>
            <person name="Han J."/>
            <person name="Lapidus A."/>
            <person name="Cheng J.-F."/>
            <person name="Goodwin L."/>
            <person name="Pitluck S."/>
            <person name="Peters L."/>
            <person name="Ovchinnikova G."/>
            <person name="Teshima H."/>
            <person name="Detter J.C."/>
            <person name="Han C."/>
            <person name="Tapia R."/>
            <person name="Land M."/>
            <person name="Hauser L."/>
            <person name="Kyrpides N."/>
            <person name="Ivanova N."/>
            <person name="Pagani I."/>
            <person name="Parshina S."/>
            <person name="Plugge C."/>
            <person name="Muyzer G."/>
            <person name="Kuever J."/>
            <person name="Ivanova A."/>
            <person name="Nazina T."/>
            <person name="Klenk H.-P."/>
            <person name="Brambilla E."/>
            <person name="Spring S."/>
            <person name="Stams A.F."/>
            <person name="Woyke T."/>
        </authorList>
    </citation>
    <scope>NUCLEOTIDE SEQUENCE [LARGE SCALE GENOMIC DNA]</scope>
    <source>
        <strain evidence="8 9">DSM 7213</strain>
    </source>
</reference>
<organism evidence="8 9">
    <name type="scientific">Desulfoscipio gibsoniae DSM 7213</name>
    <dbReference type="NCBI Taxonomy" id="767817"/>
    <lineage>
        <taxon>Bacteria</taxon>
        <taxon>Bacillati</taxon>
        <taxon>Bacillota</taxon>
        <taxon>Clostridia</taxon>
        <taxon>Eubacteriales</taxon>
        <taxon>Desulfallaceae</taxon>
        <taxon>Desulfoscipio</taxon>
    </lineage>
</organism>
<gene>
    <name evidence="8" type="ORF">Desgi_3611</name>
</gene>
<evidence type="ECO:0000256" key="1">
    <source>
        <dbReference type="ARBA" id="ARBA00004683"/>
    </source>
</evidence>
<dbReference type="Proteomes" id="UP000013520">
    <property type="component" value="Chromosome"/>
</dbReference>
<dbReference type="InterPro" id="IPR010125">
    <property type="entry name" value="PHA_synth_III_C"/>
</dbReference>
<dbReference type="Pfam" id="PF00561">
    <property type="entry name" value="Abhydrolase_1"/>
    <property type="match status" value="1"/>
</dbReference>
<keyword evidence="9" id="KW-1185">Reference proteome</keyword>
<dbReference type="PANTHER" id="PTHR36837:SF2">
    <property type="entry name" value="POLY(3-HYDROXYALKANOATE) POLYMERASE SUBUNIT PHAC"/>
    <property type="match status" value="1"/>
</dbReference>
<keyword evidence="4" id="KW-0583">PHB biosynthesis</keyword>
<evidence type="ECO:0000256" key="3">
    <source>
        <dbReference type="ARBA" id="ARBA00022679"/>
    </source>
</evidence>
<dbReference type="KEGG" id="dgi:Desgi_3611"/>
<accession>R4KJX6</accession>
<feature type="domain" description="AB hydrolase-1" evidence="7">
    <location>
        <begin position="72"/>
        <end position="339"/>
    </location>
</feature>
<dbReference type="OrthoDB" id="9767934at2"/>
<dbReference type="RefSeq" id="WP_006520325.1">
    <property type="nucleotide sequence ID" value="NC_021184.1"/>
</dbReference>
<dbReference type="SUPFAM" id="SSF53474">
    <property type="entry name" value="alpha/beta-Hydrolases"/>
    <property type="match status" value="1"/>
</dbReference>
<comment type="pathway">
    <text evidence="1">Biopolymer metabolism; poly-(R)-3-hydroxybutanoate biosynthesis.</text>
</comment>
<dbReference type="GO" id="GO:0016746">
    <property type="term" value="F:acyltransferase activity"/>
    <property type="evidence" value="ECO:0007669"/>
    <property type="project" value="UniProtKB-KW"/>
</dbReference>
<dbReference type="STRING" id="767817.Desgi_3611"/>
<keyword evidence="3" id="KW-0808">Transferase</keyword>
<evidence type="ECO:0000259" key="7">
    <source>
        <dbReference type="Pfam" id="PF00561"/>
    </source>
</evidence>
<dbReference type="EMBL" id="CP003273">
    <property type="protein sequence ID" value="AGL02934.1"/>
    <property type="molecule type" value="Genomic_DNA"/>
</dbReference>
<evidence type="ECO:0000256" key="2">
    <source>
        <dbReference type="ARBA" id="ARBA00019065"/>
    </source>
</evidence>